<keyword evidence="1" id="KW-0732">Signal</keyword>
<organism evidence="2 3">
    <name type="scientific">Botryobasidium botryosum (strain FD-172 SS1)</name>
    <dbReference type="NCBI Taxonomy" id="930990"/>
    <lineage>
        <taxon>Eukaryota</taxon>
        <taxon>Fungi</taxon>
        <taxon>Dikarya</taxon>
        <taxon>Basidiomycota</taxon>
        <taxon>Agaricomycotina</taxon>
        <taxon>Agaricomycetes</taxon>
        <taxon>Cantharellales</taxon>
        <taxon>Botryobasidiaceae</taxon>
        <taxon>Botryobasidium</taxon>
    </lineage>
</organism>
<dbReference type="Proteomes" id="UP000027195">
    <property type="component" value="Unassembled WGS sequence"/>
</dbReference>
<gene>
    <name evidence="2" type="ORF">BOTBODRAFT_38503</name>
</gene>
<dbReference type="InParanoid" id="A0A067M8E1"/>
<feature type="signal peptide" evidence="1">
    <location>
        <begin position="1"/>
        <end position="20"/>
    </location>
</feature>
<evidence type="ECO:0000313" key="2">
    <source>
        <dbReference type="EMBL" id="KDQ07821.1"/>
    </source>
</evidence>
<accession>A0A067M8E1</accession>
<dbReference type="HOGENOM" id="CLU_2305621_0_0_1"/>
<reference evidence="3" key="1">
    <citation type="journal article" date="2014" name="Proc. Natl. Acad. Sci. U.S.A.">
        <title>Extensive sampling of basidiomycete genomes demonstrates inadequacy of the white-rot/brown-rot paradigm for wood decay fungi.</title>
        <authorList>
            <person name="Riley R."/>
            <person name="Salamov A.A."/>
            <person name="Brown D.W."/>
            <person name="Nagy L.G."/>
            <person name="Floudas D."/>
            <person name="Held B.W."/>
            <person name="Levasseur A."/>
            <person name="Lombard V."/>
            <person name="Morin E."/>
            <person name="Otillar R."/>
            <person name="Lindquist E.A."/>
            <person name="Sun H."/>
            <person name="LaButti K.M."/>
            <person name="Schmutz J."/>
            <person name="Jabbour D."/>
            <person name="Luo H."/>
            <person name="Baker S.E."/>
            <person name="Pisabarro A.G."/>
            <person name="Walton J.D."/>
            <person name="Blanchette R.A."/>
            <person name="Henrissat B."/>
            <person name="Martin F."/>
            <person name="Cullen D."/>
            <person name="Hibbett D.S."/>
            <person name="Grigoriev I.V."/>
        </authorList>
    </citation>
    <scope>NUCLEOTIDE SEQUENCE [LARGE SCALE GENOMIC DNA]</scope>
    <source>
        <strain evidence="3">FD-172 SS1</strain>
    </source>
</reference>
<protein>
    <submittedName>
        <fullName evidence="2">Uncharacterized protein</fullName>
    </submittedName>
</protein>
<keyword evidence="3" id="KW-1185">Reference proteome</keyword>
<dbReference type="EMBL" id="KL198100">
    <property type="protein sequence ID" value="KDQ07821.1"/>
    <property type="molecule type" value="Genomic_DNA"/>
</dbReference>
<evidence type="ECO:0000313" key="3">
    <source>
        <dbReference type="Proteomes" id="UP000027195"/>
    </source>
</evidence>
<evidence type="ECO:0000256" key="1">
    <source>
        <dbReference type="SAM" id="SignalP"/>
    </source>
</evidence>
<dbReference type="AlphaFoldDB" id="A0A067M8E1"/>
<name>A0A067M8E1_BOTB1</name>
<proteinExistence type="predicted"/>
<feature type="chain" id="PRO_5001644474" evidence="1">
    <location>
        <begin position="21"/>
        <end position="100"/>
    </location>
</feature>
<sequence>MHTSRSALLVLSCDCGACLALSSKLNQAIQHVAQFSPLCPHLLELLPKVSDSQLDDRPPQVLVSRAVLGAAAAIEVWSSRKEADAIHFFGGRELERYHRG</sequence>